<dbReference type="PANTHER" id="PTHR11439">
    <property type="entry name" value="GAG-POL-RELATED RETROTRANSPOSON"/>
    <property type="match status" value="1"/>
</dbReference>
<dbReference type="Pfam" id="PF07727">
    <property type="entry name" value="RVT_2"/>
    <property type="match status" value="1"/>
</dbReference>
<gene>
    <name evidence="3" type="primary">LOC120273780</name>
</gene>
<keyword evidence="2" id="KW-1185">Reference proteome</keyword>
<evidence type="ECO:0000313" key="2">
    <source>
        <dbReference type="Proteomes" id="UP001515500"/>
    </source>
</evidence>
<dbReference type="RefSeq" id="XP_039136417.1">
    <property type="nucleotide sequence ID" value="XM_039280483.1"/>
</dbReference>
<sequence>MVDEFKQRLMNTFEMIDFGLPHYFLGLEVKQEMEGVFILQKRYAEELLKRFHMVNCNNIVTPINVNEKLQVEDGREVANAMKFRSIIGGLIYLTHTHPDIACSVSIVSRFMQAPSKQHYGTAKRVLRYIADIQTVTRVAPFVIDVAHQEVCSVWVQVTL</sequence>
<evidence type="ECO:0000259" key="1">
    <source>
        <dbReference type="Pfam" id="PF07727"/>
    </source>
</evidence>
<accession>A0AB40C9B9</accession>
<proteinExistence type="predicted"/>
<protein>
    <submittedName>
        <fullName evidence="3">Uncharacterized mitochondrial protein AtMg00810-like</fullName>
    </submittedName>
</protein>
<feature type="domain" description="Reverse transcriptase Ty1/copia-type" evidence="1">
    <location>
        <begin position="1"/>
        <end position="63"/>
    </location>
</feature>
<evidence type="ECO:0000313" key="3">
    <source>
        <dbReference type="RefSeq" id="XP_039136417.1"/>
    </source>
</evidence>
<dbReference type="Proteomes" id="UP001515500">
    <property type="component" value="Chromosome 12"/>
</dbReference>
<dbReference type="PANTHER" id="PTHR11439:SF463">
    <property type="entry name" value="REVERSE TRANSCRIPTASE TY1_COPIA-TYPE DOMAIN-CONTAINING PROTEIN"/>
    <property type="match status" value="1"/>
</dbReference>
<name>A0AB40C9B9_DIOCR</name>
<reference evidence="3" key="1">
    <citation type="submission" date="2025-08" db="UniProtKB">
        <authorList>
            <consortium name="RefSeq"/>
        </authorList>
    </citation>
    <scope>IDENTIFICATION</scope>
</reference>
<dbReference type="AlphaFoldDB" id="A0AB40C9B9"/>
<dbReference type="GeneID" id="120273780"/>
<organism evidence="2 3">
    <name type="scientific">Dioscorea cayennensis subsp. rotundata</name>
    <name type="common">White Guinea yam</name>
    <name type="synonym">Dioscorea rotundata</name>
    <dbReference type="NCBI Taxonomy" id="55577"/>
    <lineage>
        <taxon>Eukaryota</taxon>
        <taxon>Viridiplantae</taxon>
        <taxon>Streptophyta</taxon>
        <taxon>Embryophyta</taxon>
        <taxon>Tracheophyta</taxon>
        <taxon>Spermatophyta</taxon>
        <taxon>Magnoliopsida</taxon>
        <taxon>Liliopsida</taxon>
        <taxon>Dioscoreales</taxon>
        <taxon>Dioscoreaceae</taxon>
        <taxon>Dioscorea</taxon>
    </lineage>
</organism>
<dbReference type="InterPro" id="IPR013103">
    <property type="entry name" value="RVT_2"/>
</dbReference>